<dbReference type="HOGENOM" id="CLU_2398718_0_0_3"/>
<evidence type="ECO:0000313" key="2">
    <source>
        <dbReference type="EMBL" id="ABG51789.1"/>
    </source>
</evidence>
<sequence>MTLYLFIFNKYVIIISIIIASKQSETKREQKWMWKQGQATPTHPHPLPVRKQERCGRPGARSLAPAKCQPVSEFWLGRIYLVSKIGQDLNKLN</sequence>
<feature type="region of interest" description="Disordered" evidence="1">
    <location>
        <begin position="30"/>
        <end position="50"/>
    </location>
</feature>
<dbReference type="KEGG" id="ter:Tery_2592"/>
<reference evidence="2" key="1">
    <citation type="submission" date="2006-06" db="EMBL/GenBank/DDBJ databases">
        <title>Complete sequence of Trichodesmium erythraeum IMS101.</title>
        <authorList>
            <consortium name="US DOE Joint Genome Institute"/>
            <person name="Copeland A."/>
            <person name="Lucas S."/>
            <person name="Lapidus A."/>
            <person name="Barry K."/>
            <person name="Detter J.C."/>
            <person name="Glavina del Rio T."/>
            <person name="Hammon N."/>
            <person name="Israni S."/>
            <person name="Dalin E."/>
            <person name="Tice H."/>
            <person name="Pitluck S."/>
            <person name="Kiss H."/>
            <person name="Munk A.C."/>
            <person name="Brettin T."/>
            <person name="Bruce D."/>
            <person name="Han C."/>
            <person name="Tapia R."/>
            <person name="Gilna P."/>
            <person name="Schmutz J."/>
            <person name="Larimer F."/>
            <person name="Land M."/>
            <person name="Hauser L."/>
            <person name="Kyrpides N."/>
            <person name="Kim E."/>
            <person name="Richardson P."/>
        </authorList>
    </citation>
    <scope>NUCLEOTIDE SEQUENCE [LARGE SCALE GENOMIC DNA]</scope>
    <source>
        <strain evidence="2">IMS101</strain>
    </source>
</reference>
<accession>Q111N5</accession>
<name>Q111N5_TRIEI</name>
<protein>
    <submittedName>
        <fullName evidence="2">Uncharacterized protein</fullName>
    </submittedName>
</protein>
<dbReference type="EMBL" id="CP000393">
    <property type="protein sequence ID" value="ABG51789.1"/>
    <property type="molecule type" value="Genomic_DNA"/>
</dbReference>
<organism evidence="2">
    <name type="scientific">Trichodesmium erythraeum (strain IMS101)</name>
    <dbReference type="NCBI Taxonomy" id="203124"/>
    <lineage>
        <taxon>Bacteria</taxon>
        <taxon>Bacillati</taxon>
        <taxon>Cyanobacteriota</taxon>
        <taxon>Cyanophyceae</taxon>
        <taxon>Oscillatoriophycideae</taxon>
        <taxon>Oscillatoriales</taxon>
        <taxon>Microcoleaceae</taxon>
        <taxon>Trichodesmium</taxon>
    </lineage>
</organism>
<dbReference type="AlphaFoldDB" id="Q111N5"/>
<gene>
    <name evidence="2" type="ordered locus">Tery_2592</name>
</gene>
<evidence type="ECO:0000256" key="1">
    <source>
        <dbReference type="SAM" id="MobiDB-lite"/>
    </source>
</evidence>
<proteinExistence type="predicted"/>